<proteinExistence type="predicted"/>
<gene>
    <name evidence="1" type="ORF">A3H67_03685</name>
</gene>
<evidence type="ECO:0000313" key="1">
    <source>
        <dbReference type="EMBL" id="OGY57990.1"/>
    </source>
</evidence>
<dbReference type="AlphaFoldDB" id="A0A1G1Z286"/>
<sequence>MENVENEIRKSFAQLSALKKNLPNTSEINEKYVKIFHKEIGRLVILGYKDLEEFKIPENEITPRPTFYSPETGTEYSDEKFVDRELMLMQLDAVLTFFQLGSEKIEIGFQSRN</sequence>
<comment type="caution">
    <text evidence="1">The sequence shown here is derived from an EMBL/GenBank/DDBJ whole genome shotgun (WGS) entry which is preliminary data.</text>
</comment>
<protein>
    <submittedName>
        <fullName evidence="1">Uncharacterized protein</fullName>
    </submittedName>
</protein>
<name>A0A1G1Z286_9BACT</name>
<reference evidence="1 2" key="1">
    <citation type="journal article" date="2016" name="Nat. Commun.">
        <title>Thousands of microbial genomes shed light on interconnected biogeochemical processes in an aquifer system.</title>
        <authorList>
            <person name="Anantharaman K."/>
            <person name="Brown C.T."/>
            <person name="Hug L.A."/>
            <person name="Sharon I."/>
            <person name="Castelle C.J."/>
            <person name="Probst A.J."/>
            <person name="Thomas B.C."/>
            <person name="Singh A."/>
            <person name="Wilkins M.J."/>
            <person name="Karaoz U."/>
            <person name="Brodie E.L."/>
            <person name="Williams K.H."/>
            <person name="Hubbard S.S."/>
            <person name="Banfield J.F."/>
        </authorList>
    </citation>
    <scope>NUCLEOTIDE SEQUENCE [LARGE SCALE GENOMIC DNA]</scope>
</reference>
<accession>A0A1G1Z286</accession>
<evidence type="ECO:0000313" key="2">
    <source>
        <dbReference type="Proteomes" id="UP000177408"/>
    </source>
</evidence>
<organism evidence="1 2">
    <name type="scientific">Candidatus Buchananbacteria bacterium RIFCSPLOWO2_02_FULL_46_11b</name>
    <dbReference type="NCBI Taxonomy" id="1797548"/>
    <lineage>
        <taxon>Bacteria</taxon>
        <taxon>Candidatus Buchananiibacteriota</taxon>
    </lineage>
</organism>
<dbReference type="EMBL" id="MHIR01000009">
    <property type="protein sequence ID" value="OGY57990.1"/>
    <property type="molecule type" value="Genomic_DNA"/>
</dbReference>
<dbReference type="Proteomes" id="UP000177408">
    <property type="component" value="Unassembled WGS sequence"/>
</dbReference>